<organism evidence="3">
    <name type="scientific">freshwater metagenome</name>
    <dbReference type="NCBI Taxonomy" id="449393"/>
    <lineage>
        <taxon>unclassified sequences</taxon>
        <taxon>metagenomes</taxon>
        <taxon>ecological metagenomes</taxon>
    </lineage>
</organism>
<gene>
    <name evidence="3" type="ORF">UFOPK3444_01030</name>
</gene>
<dbReference type="GO" id="GO:0016020">
    <property type="term" value="C:membrane"/>
    <property type="evidence" value="ECO:0007669"/>
    <property type="project" value="TreeGrafter"/>
</dbReference>
<accession>A0A6J7DZH0</accession>
<dbReference type="EMBL" id="CAFBLU010000015">
    <property type="protein sequence ID" value="CAB4876182.1"/>
    <property type="molecule type" value="Genomic_DNA"/>
</dbReference>
<evidence type="ECO:0000313" key="3">
    <source>
        <dbReference type="EMBL" id="CAB4876182.1"/>
    </source>
</evidence>
<dbReference type="InterPro" id="IPR050879">
    <property type="entry name" value="Acyltransferase_3"/>
</dbReference>
<feature type="domain" description="Acyltransferase 3" evidence="2">
    <location>
        <begin position="30"/>
        <end position="395"/>
    </location>
</feature>
<feature type="transmembrane region" description="Helical" evidence="1">
    <location>
        <begin position="202"/>
        <end position="222"/>
    </location>
</feature>
<sequence length="425" mass="46180">MARELKNTPGADQPELKAIGGARPDSFPLLDAARGLSALSVFCFHGWLVLRYSDMETWASRVGETPMRGFTSVMGALGPQAVAVFFVLSGFLLYRPFLAARVAGADSPRLGKYTLRRAARIIPAYWLALVILGLLGRGTDVFTLHGVRDYFLFGQIYSGKGSTWGNPVEPAWTICVEVSYYIFLPFWALLTARVTRGRANPIRVEGLLTGALILASIGWKAWAVKHTTIHESHQPLLVTLPATLDMFGAGFLLALLSLASPRTALERTVGRLFGKPGVCVGLAVALYAVVCLVTAPDGPLSPTWPVIALTSAVLKVPIAALLIVPGVVMMRGGGTLRAVYRLRPIAWVGVVSYGFYIWHMALLRWLSDWIGRGTLPLLELPFAIAAVMAVAFSIAAFSWYFVERPILRLAHTYKGARPSKTKVSA</sequence>
<feature type="transmembrane region" description="Helical" evidence="1">
    <location>
        <begin position="70"/>
        <end position="94"/>
    </location>
</feature>
<feature type="transmembrane region" description="Helical" evidence="1">
    <location>
        <begin position="171"/>
        <end position="190"/>
    </location>
</feature>
<dbReference type="AlphaFoldDB" id="A0A6J7DZH0"/>
<evidence type="ECO:0000259" key="2">
    <source>
        <dbReference type="Pfam" id="PF01757"/>
    </source>
</evidence>
<dbReference type="PANTHER" id="PTHR23028">
    <property type="entry name" value="ACETYLTRANSFERASE"/>
    <property type="match status" value="1"/>
</dbReference>
<feature type="transmembrane region" description="Helical" evidence="1">
    <location>
        <begin position="118"/>
        <end position="136"/>
    </location>
</feature>
<dbReference type="InterPro" id="IPR002656">
    <property type="entry name" value="Acyl_transf_3_dom"/>
</dbReference>
<name>A0A6J7DZH0_9ZZZZ</name>
<proteinExistence type="predicted"/>
<feature type="transmembrane region" description="Helical" evidence="1">
    <location>
        <begin position="307"/>
        <end position="330"/>
    </location>
</feature>
<reference evidence="3" key="1">
    <citation type="submission" date="2020-05" db="EMBL/GenBank/DDBJ databases">
        <authorList>
            <person name="Chiriac C."/>
            <person name="Salcher M."/>
            <person name="Ghai R."/>
            <person name="Kavagutti S V."/>
        </authorList>
    </citation>
    <scope>NUCLEOTIDE SEQUENCE</scope>
</reference>
<keyword evidence="1" id="KW-1133">Transmembrane helix</keyword>
<dbReference type="Pfam" id="PF01757">
    <property type="entry name" value="Acyl_transf_3"/>
    <property type="match status" value="1"/>
</dbReference>
<dbReference type="GO" id="GO:0016747">
    <property type="term" value="F:acyltransferase activity, transferring groups other than amino-acyl groups"/>
    <property type="evidence" value="ECO:0007669"/>
    <property type="project" value="InterPro"/>
</dbReference>
<evidence type="ECO:0000256" key="1">
    <source>
        <dbReference type="SAM" id="Phobius"/>
    </source>
</evidence>
<feature type="transmembrane region" description="Helical" evidence="1">
    <location>
        <begin position="382"/>
        <end position="402"/>
    </location>
</feature>
<feature type="transmembrane region" description="Helical" evidence="1">
    <location>
        <begin position="242"/>
        <end position="260"/>
    </location>
</feature>
<dbReference type="GO" id="GO:0009103">
    <property type="term" value="P:lipopolysaccharide biosynthetic process"/>
    <property type="evidence" value="ECO:0007669"/>
    <property type="project" value="TreeGrafter"/>
</dbReference>
<keyword evidence="1" id="KW-0472">Membrane</keyword>
<keyword evidence="1" id="KW-0812">Transmembrane</keyword>
<protein>
    <submittedName>
        <fullName evidence="3">Unannotated protein</fullName>
    </submittedName>
</protein>
<dbReference type="PANTHER" id="PTHR23028:SF53">
    <property type="entry name" value="ACYL_TRANSF_3 DOMAIN-CONTAINING PROTEIN"/>
    <property type="match status" value="1"/>
</dbReference>
<feature type="transmembrane region" description="Helical" evidence="1">
    <location>
        <begin position="272"/>
        <end position="295"/>
    </location>
</feature>
<feature type="transmembrane region" description="Helical" evidence="1">
    <location>
        <begin position="342"/>
        <end position="362"/>
    </location>
</feature>